<dbReference type="InterPro" id="IPR003591">
    <property type="entry name" value="Leu-rich_rpt_typical-subtyp"/>
</dbReference>
<evidence type="ECO:0000256" key="7">
    <source>
        <dbReference type="SAM" id="MobiDB-lite"/>
    </source>
</evidence>
<dbReference type="InterPro" id="IPR052451">
    <property type="entry name" value="Ser/Thr_kinase-like"/>
</dbReference>
<protein>
    <recommendedName>
        <fullName evidence="9">Protein kinase domain-containing protein</fullName>
    </recommendedName>
</protein>
<keyword evidence="5 8" id="KW-1133">Transmembrane helix</keyword>
<evidence type="ECO:0000259" key="9">
    <source>
        <dbReference type="PROSITE" id="PS50011"/>
    </source>
</evidence>
<dbReference type="Proteomes" id="UP001318860">
    <property type="component" value="Unassembled WGS sequence"/>
</dbReference>
<evidence type="ECO:0000256" key="6">
    <source>
        <dbReference type="ARBA" id="ARBA00023136"/>
    </source>
</evidence>
<dbReference type="Gene3D" id="1.10.510.10">
    <property type="entry name" value="Transferase(Phosphotransferase) domain 1"/>
    <property type="match status" value="1"/>
</dbReference>
<gene>
    <name evidence="10" type="ORF">DH2020_015178</name>
</gene>
<keyword evidence="4" id="KW-0677">Repeat</keyword>
<sequence length="723" mass="78067">MDDCNSSMEFLHYLLDEMPEWSSGSNKKKEKWKLAHHLLYSLLLLLFFNCQLISGQKWDGVIVTQADYQALKALKHELVDPRGVLKSWNESGVGACSGWAGIKCVNGQVIAIQLPWKGLGGRISEKIGQLKSLRRLSLHDNALIGPVPTSLGFLPNLRGVYLFNNRLSGFIPPSIGNCLLLQTLDLSNNQLTGVIPPSLANSTRLYRLNLSFNGLSGSIPVNLSHSSYLTFLSLQHNNLSGSIPESLSKLSSLVTINLENNHLDGQIPESIAQLQNLSVLNLSNNKFNGQIPETIGNITRIAFLDLSKNNLTGEIPISLVNLLNLSSFDVSYNNLSGAVPSLLAKKFNSTSFVGNVQLCGYPGSNPCPSPAPESNLPSPSQGAIKHHRRKLSTKDIILIAAGALLIVLLILCCVLLCFLIRKKAASKAKKDKAGNLASSKAVPAAGTEVDSGAETGGKLVHFDGPFVFTADDLLCATAEIMGKSTYGTAYKATLEDNNQVAVKRLREKITKGLKEFEGPETSIPWSTRMTIAIGVTRGLCHLHTEENIVHGNLTSSNILLDEHNNPKIAEVGLYRLMTSAANTNLVATAGTMGYRAPEFSKLKNATTKTDVFSLGVIILELLTGKSPSEAKDGLDLPQWVASIVKEEWTNEVFDVELMRDASNVGDELLNTLKLALHCVDPSPGARPEAQQVLQKLEEMKPEQGDVPTIAGPASGDDGAAKSE</sequence>
<dbReference type="SMART" id="SM00369">
    <property type="entry name" value="LRR_TYP"/>
    <property type="match status" value="4"/>
</dbReference>
<dbReference type="InterPro" id="IPR032675">
    <property type="entry name" value="LRR_dom_sf"/>
</dbReference>
<keyword evidence="2" id="KW-0433">Leucine-rich repeat</keyword>
<evidence type="ECO:0000256" key="4">
    <source>
        <dbReference type="ARBA" id="ARBA00022737"/>
    </source>
</evidence>
<evidence type="ECO:0000256" key="1">
    <source>
        <dbReference type="ARBA" id="ARBA00004370"/>
    </source>
</evidence>
<feature type="domain" description="Protein kinase" evidence="9">
    <location>
        <begin position="393"/>
        <end position="699"/>
    </location>
</feature>
<dbReference type="Pfam" id="PF08263">
    <property type="entry name" value="LRRNT_2"/>
    <property type="match status" value="1"/>
</dbReference>
<dbReference type="SUPFAM" id="SSF52058">
    <property type="entry name" value="L domain-like"/>
    <property type="match status" value="1"/>
</dbReference>
<dbReference type="Pfam" id="PF00069">
    <property type="entry name" value="Pkinase"/>
    <property type="match status" value="1"/>
</dbReference>
<dbReference type="EMBL" id="JABTTQ020000007">
    <property type="protein sequence ID" value="KAK6152543.1"/>
    <property type="molecule type" value="Genomic_DNA"/>
</dbReference>
<dbReference type="InterPro" id="IPR011009">
    <property type="entry name" value="Kinase-like_dom_sf"/>
</dbReference>
<evidence type="ECO:0000256" key="2">
    <source>
        <dbReference type="ARBA" id="ARBA00022614"/>
    </source>
</evidence>
<dbReference type="Pfam" id="PF00560">
    <property type="entry name" value="LRR_1"/>
    <property type="match status" value="7"/>
</dbReference>
<keyword evidence="11" id="KW-1185">Reference proteome</keyword>
<dbReference type="Gene3D" id="3.30.200.20">
    <property type="entry name" value="Phosphorylase Kinase, domain 1"/>
    <property type="match status" value="1"/>
</dbReference>
<dbReference type="InterPro" id="IPR001611">
    <property type="entry name" value="Leu-rich_rpt"/>
</dbReference>
<dbReference type="Gene3D" id="3.80.10.10">
    <property type="entry name" value="Ribonuclease Inhibitor"/>
    <property type="match status" value="2"/>
</dbReference>
<feature type="transmembrane region" description="Helical" evidence="8">
    <location>
        <begin position="396"/>
        <end position="420"/>
    </location>
</feature>
<organism evidence="10 11">
    <name type="scientific">Rehmannia glutinosa</name>
    <name type="common">Chinese foxglove</name>
    <dbReference type="NCBI Taxonomy" id="99300"/>
    <lineage>
        <taxon>Eukaryota</taxon>
        <taxon>Viridiplantae</taxon>
        <taxon>Streptophyta</taxon>
        <taxon>Embryophyta</taxon>
        <taxon>Tracheophyta</taxon>
        <taxon>Spermatophyta</taxon>
        <taxon>Magnoliopsida</taxon>
        <taxon>eudicotyledons</taxon>
        <taxon>Gunneridae</taxon>
        <taxon>Pentapetalae</taxon>
        <taxon>asterids</taxon>
        <taxon>lamiids</taxon>
        <taxon>Lamiales</taxon>
        <taxon>Orobanchaceae</taxon>
        <taxon>Rehmannieae</taxon>
        <taxon>Rehmannia</taxon>
    </lineage>
</organism>
<evidence type="ECO:0000313" key="11">
    <source>
        <dbReference type="Proteomes" id="UP001318860"/>
    </source>
</evidence>
<keyword evidence="3 8" id="KW-0812">Transmembrane</keyword>
<feature type="region of interest" description="Disordered" evidence="7">
    <location>
        <begin position="695"/>
        <end position="723"/>
    </location>
</feature>
<evidence type="ECO:0000256" key="5">
    <source>
        <dbReference type="ARBA" id="ARBA00022989"/>
    </source>
</evidence>
<name>A0ABR0WYK7_REHGL</name>
<evidence type="ECO:0000256" key="3">
    <source>
        <dbReference type="ARBA" id="ARBA00022692"/>
    </source>
</evidence>
<dbReference type="PRINTS" id="PR00019">
    <property type="entry name" value="LEURICHRPT"/>
</dbReference>
<dbReference type="PROSITE" id="PS50011">
    <property type="entry name" value="PROTEIN_KINASE_DOM"/>
    <property type="match status" value="1"/>
</dbReference>
<evidence type="ECO:0000256" key="8">
    <source>
        <dbReference type="SAM" id="Phobius"/>
    </source>
</evidence>
<dbReference type="InterPro" id="IPR000719">
    <property type="entry name" value="Prot_kinase_dom"/>
</dbReference>
<reference evidence="10 11" key="1">
    <citation type="journal article" date="2021" name="Comput. Struct. Biotechnol. J.">
        <title>De novo genome assembly of the potent medicinal plant Rehmannia glutinosa using nanopore technology.</title>
        <authorList>
            <person name="Ma L."/>
            <person name="Dong C."/>
            <person name="Song C."/>
            <person name="Wang X."/>
            <person name="Zheng X."/>
            <person name="Niu Y."/>
            <person name="Chen S."/>
            <person name="Feng W."/>
        </authorList>
    </citation>
    <scope>NUCLEOTIDE SEQUENCE [LARGE SCALE GENOMIC DNA]</scope>
    <source>
        <strain evidence="10">DH-2019</strain>
    </source>
</reference>
<comment type="caution">
    <text evidence="10">The sequence shown here is derived from an EMBL/GenBank/DDBJ whole genome shotgun (WGS) entry which is preliminary data.</text>
</comment>
<comment type="subcellular location">
    <subcellularLocation>
        <location evidence="1">Membrane</location>
    </subcellularLocation>
</comment>
<accession>A0ABR0WYK7</accession>
<dbReference type="SUPFAM" id="SSF56112">
    <property type="entry name" value="Protein kinase-like (PK-like)"/>
    <property type="match status" value="1"/>
</dbReference>
<dbReference type="PANTHER" id="PTHR48008:SF2">
    <property type="entry name" value="PROBABLY INACTIVE LEUCINE-RICH REPEAT RECEPTOR-LIKE PROTEIN KINASE IMK2"/>
    <property type="match status" value="1"/>
</dbReference>
<proteinExistence type="predicted"/>
<dbReference type="InterPro" id="IPR013210">
    <property type="entry name" value="LRR_N_plant-typ"/>
</dbReference>
<keyword evidence="6 8" id="KW-0472">Membrane</keyword>
<dbReference type="PANTHER" id="PTHR48008">
    <property type="entry name" value="LEUCINE-RICH REPEAT RECEPTOR-LIKE PROTEIN KINASE IMK3-RELATED"/>
    <property type="match status" value="1"/>
</dbReference>
<evidence type="ECO:0000313" key="10">
    <source>
        <dbReference type="EMBL" id="KAK6152543.1"/>
    </source>
</evidence>